<dbReference type="EMBL" id="LAZR01004873">
    <property type="protein sequence ID" value="KKN04833.1"/>
    <property type="molecule type" value="Genomic_DNA"/>
</dbReference>
<accession>A0A0F9QHR0</accession>
<gene>
    <name evidence="1" type="ORF">LCGC14_1093560</name>
</gene>
<protein>
    <submittedName>
        <fullName evidence="1">Uncharacterized protein</fullName>
    </submittedName>
</protein>
<feature type="non-terminal residue" evidence="1">
    <location>
        <position position="1"/>
    </location>
</feature>
<reference evidence="1" key="1">
    <citation type="journal article" date="2015" name="Nature">
        <title>Complex archaea that bridge the gap between prokaryotes and eukaryotes.</title>
        <authorList>
            <person name="Spang A."/>
            <person name="Saw J.H."/>
            <person name="Jorgensen S.L."/>
            <person name="Zaremba-Niedzwiedzka K."/>
            <person name="Martijn J."/>
            <person name="Lind A.E."/>
            <person name="van Eijk R."/>
            <person name="Schleper C."/>
            <person name="Guy L."/>
            <person name="Ettema T.J."/>
        </authorList>
    </citation>
    <scope>NUCLEOTIDE SEQUENCE</scope>
</reference>
<dbReference type="AlphaFoldDB" id="A0A0F9QHR0"/>
<comment type="caution">
    <text evidence="1">The sequence shown here is derived from an EMBL/GenBank/DDBJ whole genome shotgun (WGS) entry which is preliminary data.</text>
</comment>
<organism evidence="1">
    <name type="scientific">marine sediment metagenome</name>
    <dbReference type="NCBI Taxonomy" id="412755"/>
    <lineage>
        <taxon>unclassified sequences</taxon>
        <taxon>metagenomes</taxon>
        <taxon>ecological metagenomes</taxon>
    </lineage>
</organism>
<sequence length="66" mass="7491">SSSNKYAGIKMRTWITQQKSGFEGEQGVIKSVEIETAKAILCKFTVRDKEFKAWVPKSQLHMENGN</sequence>
<name>A0A0F9QHR0_9ZZZZ</name>
<proteinExistence type="predicted"/>
<evidence type="ECO:0000313" key="1">
    <source>
        <dbReference type="EMBL" id="KKN04833.1"/>
    </source>
</evidence>